<accession>F8CAD3</accession>
<evidence type="ECO:0000313" key="1">
    <source>
        <dbReference type="EMBL" id="AEI64590.1"/>
    </source>
</evidence>
<dbReference type="AlphaFoldDB" id="F8CAD3"/>
<name>F8CAD3_MYXFH</name>
<dbReference type="STRING" id="483219.LILAB_13425"/>
<dbReference type="KEGG" id="mfu:LILAB_13425"/>
<gene>
    <name evidence="1" type="ordered locus">LILAB_13425</name>
</gene>
<dbReference type="HOGENOM" id="CLU_2667267_0_0_7"/>
<sequence>MLPAELAKAGVKKPWFITEFGAQGEWDAPRDAQPGPTANTWRVRMPAVRGAIKLYALGKDTAGNLAVATTSAALP</sequence>
<dbReference type="EMBL" id="CP002830">
    <property type="protein sequence ID" value="AEI64590.1"/>
    <property type="molecule type" value="Genomic_DNA"/>
</dbReference>
<reference evidence="1 2" key="1">
    <citation type="journal article" date="2011" name="J. Bacteriol.">
        <title>Genome sequence of the halotolerant marine bacterium Myxococcus fulvus HW-1.</title>
        <authorList>
            <person name="Li Z.F."/>
            <person name="Li X."/>
            <person name="Liu H."/>
            <person name="Liu X."/>
            <person name="Han K."/>
            <person name="Wu Z.H."/>
            <person name="Hu W."/>
            <person name="Li F.F."/>
            <person name="Li Y.Z."/>
        </authorList>
    </citation>
    <scope>NUCLEOTIDE SEQUENCE [LARGE SCALE GENOMIC DNA]</scope>
    <source>
        <strain evidence="2">ATCC BAA-855 / HW-1</strain>
    </source>
</reference>
<proteinExistence type="predicted"/>
<organism evidence="1 2">
    <name type="scientific">Myxococcus fulvus (strain ATCC BAA-855 / HW-1)</name>
    <dbReference type="NCBI Taxonomy" id="483219"/>
    <lineage>
        <taxon>Bacteria</taxon>
        <taxon>Pseudomonadati</taxon>
        <taxon>Myxococcota</taxon>
        <taxon>Myxococcia</taxon>
        <taxon>Myxococcales</taxon>
        <taxon>Cystobacterineae</taxon>
        <taxon>Myxococcaceae</taxon>
        <taxon>Myxococcus</taxon>
    </lineage>
</organism>
<evidence type="ECO:0000313" key="2">
    <source>
        <dbReference type="Proteomes" id="UP000000488"/>
    </source>
</evidence>
<dbReference type="Proteomes" id="UP000000488">
    <property type="component" value="Chromosome"/>
</dbReference>
<protein>
    <submittedName>
        <fullName evidence="1">Uncharacterized protein</fullName>
    </submittedName>
</protein>